<feature type="compositionally biased region" description="Pro residues" evidence="1">
    <location>
        <begin position="25"/>
        <end position="44"/>
    </location>
</feature>
<feature type="compositionally biased region" description="Pro residues" evidence="1">
    <location>
        <begin position="66"/>
        <end position="89"/>
    </location>
</feature>
<dbReference type="Proteomes" id="UP001183388">
    <property type="component" value="Unassembled WGS sequence"/>
</dbReference>
<accession>A0ABU2L341</accession>
<dbReference type="EMBL" id="JAVREN010000003">
    <property type="protein sequence ID" value="MDT0305979.1"/>
    <property type="molecule type" value="Genomic_DNA"/>
</dbReference>
<feature type="transmembrane region" description="Helical" evidence="2">
    <location>
        <begin position="106"/>
        <end position="130"/>
    </location>
</feature>
<keyword evidence="2" id="KW-0812">Transmembrane</keyword>
<evidence type="ECO:0000256" key="1">
    <source>
        <dbReference type="SAM" id="MobiDB-lite"/>
    </source>
</evidence>
<evidence type="ECO:0000313" key="4">
    <source>
        <dbReference type="Proteomes" id="UP001183388"/>
    </source>
</evidence>
<dbReference type="RefSeq" id="WP_311628891.1">
    <property type="nucleotide sequence ID" value="NZ_JAVREN010000003.1"/>
</dbReference>
<protein>
    <submittedName>
        <fullName evidence="3">Uncharacterized protein</fullName>
    </submittedName>
</protein>
<evidence type="ECO:0000313" key="3">
    <source>
        <dbReference type="EMBL" id="MDT0305979.1"/>
    </source>
</evidence>
<keyword evidence="2" id="KW-1133">Transmembrane helix</keyword>
<reference evidence="4" key="1">
    <citation type="submission" date="2023-07" db="EMBL/GenBank/DDBJ databases">
        <title>30 novel species of actinomycetes from the DSMZ collection.</title>
        <authorList>
            <person name="Nouioui I."/>
        </authorList>
    </citation>
    <scope>NUCLEOTIDE SEQUENCE [LARGE SCALE GENOMIC DNA]</scope>
    <source>
        <strain evidence="4">DSM 44917</strain>
    </source>
</reference>
<name>A0ABU2L341_9ACTN</name>
<keyword evidence="2" id="KW-0472">Membrane</keyword>
<proteinExistence type="predicted"/>
<comment type="caution">
    <text evidence="3">The sequence shown here is derived from an EMBL/GenBank/DDBJ whole genome shotgun (WGS) entry which is preliminary data.</text>
</comment>
<organism evidence="3 4">
    <name type="scientific">Streptomyces boetiae</name>
    <dbReference type="NCBI Taxonomy" id="3075541"/>
    <lineage>
        <taxon>Bacteria</taxon>
        <taxon>Bacillati</taxon>
        <taxon>Actinomycetota</taxon>
        <taxon>Actinomycetes</taxon>
        <taxon>Kitasatosporales</taxon>
        <taxon>Streptomycetaceae</taxon>
        <taxon>Streptomyces</taxon>
    </lineage>
</organism>
<keyword evidence="4" id="KW-1185">Reference proteome</keyword>
<feature type="region of interest" description="Disordered" evidence="1">
    <location>
        <begin position="1"/>
        <end position="91"/>
    </location>
</feature>
<gene>
    <name evidence="3" type="ORF">RM780_03250</name>
</gene>
<evidence type="ECO:0000256" key="2">
    <source>
        <dbReference type="SAM" id="Phobius"/>
    </source>
</evidence>
<feature type="compositionally biased region" description="Low complexity" evidence="1">
    <location>
        <begin position="51"/>
        <end position="65"/>
    </location>
</feature>
<sequence length="353" mass="35977">MNTEQGPRRSAVQSAGPAHAEQTTPPKPPAPPRPTAPPRPPRPPSASWRLAGPGPAAVSAAARPAPARPAAPPPPAAPPVPATPPPPARAPGRALRAFLRRVPARLLGAVVSAVLGTGLLGGAAAGTWLADGGDDRTAEQVAFAEGRFLWRDVPVDDLFPPELSAEDAGPGGAPRRWIRVAVAPDSGCRGGFDPLLTEVLAPVGCERLVRATYTDDTQSAVTTVGLLFAEAEAAGMEALADRLDEEGLDTRTDLLPRTLPAPGTPAAGFRDEQRASWTIGVVDGLPVVAYAVTGFADGRPAGDPEPAAAATADGADSTAALAGLGHDAAGVAEAVRDGLREASDRAAREREDR</sequence>